<reference evidence="10 11" key="1">
    <citation type="journal article" date="2023" name="IScience">
        <title>Expanded male sex-determining region conserved during the evolution of homothallism in the green alga Volvox.</title>
        <authorList>
            <person name="Yamamoto K."/>
            <person name="Matsuzaki R."/>
            <person name="Mahakham W."/>
            <person name="Heman W."/>
            <person name="Sekimoto H."/>
            <person name="Kawachi M."/>
            <person name="Minakuchi Y."/>
            <person name="Toyoda A."/>
            <person name="Nozaki H."/>
        </authorList>
    </citation>
    <scope>NUCLEOTIDE SEQUENCE [LARGE SCALE GENOMIC DNA]</scope>
    <source>
        <strain evidence="10 11">NIES-4468</strain>
    </source>
</reference>
<dbReference type="PANTHER" id="PTHR47997">
    <property type="entry name" value="MYB DOMAIN PROTEIN 55"/>
    <property type="match status" value="1"/>
</dbReference>
<dbReference type="SUPFAM" id="SSF46689">
    <property type="entry name" value="Homeodomain-like"/>
    <property type="match status" value="1"/>
</dbReference>
<dbReference type="PROSITE" id="PS51294">
    <property type="entry name" value="HTH_MYB"/>
    <property type="match status" value="1"/>
</dbReference>
<feature type="region of interest" description="Disordered" evidence="7">
    <location>
        <begin position="1"/>
        <end position="44"/>
    </location>
</feature>
<feature type="domain" description="HTH myb-type" evidence="9">
    <location>
        <begin position="45"/>
        <end position="99"/>
    </location>
</feature>
<evidence type="ECO:0000313" key="10">
    <source>
        <dbReference type="EMBL" id="GLI67255.1"/>
    </source>
</evidence>
<dbReference type="PROSITE" id="PS50090">
    <property type="entry name" value="MYB_LIKE"/>
    <property type="match status" value="1"/>
</dbReference>
<keyword evidence="6" id="KW-0539">Nucleus</keyword>
<evidence type="ECO:0000256" key="7">
    <source>
        <dbReference type="SAM" id="MobiDB-lite"/>
    </source>
</evidence>
<dbReference type="InterPro" id="IPR017930">
    <property type="entry name" value="Myb_dom"/>
</dbReference>
<evidence type="ECO:0000259" key="8">
    <source>
        <dbReference type="PROSITE" id="PS50090"/>
    </source>
</evidence>
<dbReference type="PANTHER" id="PTHR47997:SF75">
    <property type="entry name" value="MYB DOMAIN PROTEIN 55"/>
    <property type="match status" value="1"/>
</dbReference>
<organism evidence="10 11">
    <name type="scientific">Volvox africanus</name>
    <dbReference type="NCBI Taxonomy" id="51714"/>
    <lineage>
        <taxon>Eukaryota</taxon>
        <taxon>Viridiplantae</taxon>
        <taxon>Chlorophyta</taxon>
        <taxon>core chlorophytes</taxon>
        <taxon>Chlorophyceae</taxon>
        <taxon>CS clade</taxon>
        <taxon>Chlamydomonadales</taxon>
        <taxon>Volvocaceae</taxon>
        <taxon>Volvox</taxon>
    </lineage>
</organism>
<comment type="subcellular location">
    <subcellularLocation>
        <location evidence="1">Nucleus</location>
    </subcellularLocation>
</comment>
<accession>A0ABQ5SBH7</accession>
<keyword evidence="2" id="KW-0677">Repeat</keyword>
<sequence length="619" mass="61331">MAQPCDSRDVFSASDVEETSKAPSLQGDGSSSPTDDDGWPAFTSRSRCRRPKWTKEEEMVLVEAHCTLGNAWVAIAECLPGRTPSEVKNIWHSTLRARKLQTRSVLRAYVTALKDRADKPAARQQAMRAAQHFVSEGSGNKLPSPAKRVAKRPSVQHQQPSHQLRTKSITVTYPRLQLVAAVPQQGGPGPDGVYSGRDRAAGPAALVPRAMATIGVAAAAAALSAVAATNAAATVGAPPATATATALPATAHRSSQGSDWSSVTSGAVDVWRPAAAATGGASSAPGPQPASAVVGGPPRRLPAATCGAEFTVAAAPPLIMALSPVVSPASSPYALPSAADRRASTGAFVTTGTNNDGRFSSPIQSSDSPMPELNLLPGGPSTAPVGGGSGGGGGGNLGSSNCWRDSTAGCACVGYGGDSGAVVPNPAGAAPGLSESATPVDGTSDMQIDGSGALWQCPSGRGSSFTTHATAATSNWEMGSFSSQPPRGMYVVSTGGGCAGGVGPCGPWADTGGRGALATMPNLQQPGPSGAVLGSTPATARPSAAIPLPGNHCALASKTLVAPITTACAAGNIAAQQALGAGGSSAAASPSPFGSGRGGVVTLGFGGITDEELLACIGA</sequence>
<evidence type="ECO:0000256" key="6">
    <source>
        <dbReference type="ARBA" id="ARBA00023242"/>
    </source>
</evidence>
<feature type="region of interest" description="Disordered" evidence="7">
    <location>
        <begin position="350"/>
        <end position="392"/>
    </location>
</feature>
<evidence type="ECO:0000256" key="5">
    <source>
        <dbReference type="ARBA" id="ARBA00023163"/>
    </source>
</evidence>
<dbReference type="Proteomes" id="UP001165090">
    <property type="component" value="Unassembled WGS sequence"/>
</dbReference>
<keyword evidence="3" id="KW-0805">Transcription regulation</keyword>
<protein>
    <submittedName>
        <fullName evidence="10">Uncharacterized protein</fullName>
    </submittedName>
</protein>
<dbReference type="InterPro" id="IPR001005">
    <property type="entry name" value="SANT/Myb"/>
</dbReference>
<evidence type="ECO:0000256" key="2">
    <source>
        <dbReference type="ARBA" id="ARBA00022737"/>
    </source>
</evidence>
<keyword evidence="5" id="KW-0804">Transcription</keyword>
<feature type="domain" description="Myb-like" evidence="8">
    <location>
        <begin position="45"/>
        <end position="95"/>
    </location>
</feature>
<evidence type="ECO:0000259" key="9">
    <source>
        <dbReference type="PROSITE" id="PS51294"/>
    </source>
</evidence>
<feature type="region of interest" description="Disordered" evidence="7">
    <location>
        <begin position="277"/>
        <end position="296"/>
    </location>
</feature>
<evidence type="ECO:0000256" key="3">
    <source>
        <dbReference type="ARBA" id="ARBA00023015"/>
    </source>
</evidence>
<dbReference type="InterPro" id="IPR051953">
    <property type="entry name" value="Plant_SW-associated_TFs"/>
</dbReference>
<gene>
    <name evidence="10" type="ORF">VaNZ11_011437</name>
</gene>
<dbReference type="EMBL" id="BSDZ01000078">
    <property type="protein sequence ID" value="GLI67255.1"/>
    <property type="molecule type" value="Genomic_DNA"/>
</dbReference>
<evidence type="ECO:0000313" key="11">
    <source>
        <dbReference type="Proteomes" id="UP001165090"/>
    </source>
</evidence>
<feature type="compositionally biased region" description="Polar residues" evidence="7">
    <location>
        <begin position="350"/>
        <end position="368"/>
    </location>
</feature>
<dbReference type="InterPro" id="IPR009057">
    <property type="entry name" value="Homeodomain-like_sf"/>
</dbReference>
<dbReference type="SMART" id="SM00717">
    <property type="entry name" value="SANT"/>
    <property type="match status" value="1"/>
</dbReference>
<proteinExistence type="predicted"/>
<dbReference type="CDD" id="cd00167">
    <property type="entry name" value="SANT"/>
    <property type="match status" value="1"/>
</dbReference>
<dbReference type="Pfam" id="PF00249">
    <property type="entry name" value="Myb_DNA-binding"/>
    <property type="match status" value="1"/>
</dbReference>
<keyword evidence="11" id="KW-1185">Reference proteome</keyword>
<dbReference type="Gene3D" id="1.10.10.60">
    <property type="entry name" value="Homeodomain-like"/>
    <property type="match status" value="1"/>
</dbReference>
<evidence type="ECO:0000256" key="1">
    <source>
        <dbReference type="ARBA" id="ARBA00004123"/>
    </source>
</evidence>
<keyword evidence="4" id="KW-0238">DNA-binding</keyword>
<evidence type="ECO:0000256" key="4">
    <source>
        <dbReference type="ARBA" id="ARBA00023125"/>
    </source>
</evidence>
<name>A0ABQ5SBH7_9CHLO</name>
<comment type="caution">
    <text evidence="10">The sequence shown here is derived from an EMBL/GenBank/DDBJ whole genome shotgun (WGS) entry which is preliminary data.</text>
</comment>